<evidence type="ECO:0008006" key="4">
    <source>
        <dbReference type="Google" id="ProtNLM"/>
    </source>
</evidence>
<evidence type="ECO:0000313" key="3">
    <source>
        <dbReference type="Proteomes" id="UP001153076"/>
    </source>
</evidence>
<dbReference type="PANTHER" id="PTHR31286:SF165">
    <property type="entry name" value="DUF4283 DOMAIN-CONTAINING PROTEIN"/>
    <property type="match status" value="1"/>
</dbReference>
<dbReference type="EMBL" id="JAKOGI010000424">
    <property type="protein sequence ID" value="KAJ8435262.1"/>
    <property type="molecule type" value="Genomic_DNA"/>
</dbReference>
<dbReference type="InterPro" id="IPR040256">
    <property type="entry name" value="At4g02000-like"/>
</dbReference>
<name>A0A9Q1K247_9CARY</name>
<comment type="caution">
    <text evidence="2">The sequence shown here is derived from an EMBL/GenBank/DDBJ whole genome shotgun (WGS) entry which is preliminary data.</text>
</comment>
<evidence type="ECO:0000313" key="2">
    <source>
        <dbReference type="EMBL" id="KAJ8435262.1"/>
    </source>
</evidence>
<sequence>MAVIVGSPDTSKRMASSHPLMTENQDSNQEQNEEESHGSVLEAEIEHWSTAVICGVIGSNLPLDVIGGFVHRIWAGMDIDKVLFARKGVFIIRFHTLHDRTHPFIVKAWNEDLRLDFSSLQSLPISVQFPKLDIKYWGIESLSKIGSMLGIPIKTDKITKERSVLHYARMLIEMPLNGPFPSCVDFISEGDGVVRQFIKSEWKPIKCSHCRMLGHEEQQCRKKQQSRQEWRVKKTSEAAPVNKPQYQQQLEPRDIDGFVSPRRTITKTISSR</sequence>
<dbReference type="Proteomes" id="UP001153076">
    <property type="component" value="Unassembled WGS sequence"/>
</dbReference>
<proteinExistence type="predicted"/>
<accession>A0A9Q1K247</accession>
<reference evidence="2" key="1">
    <citation type="submission" date="2022-04" db="EMBL/GenBank/DDBJ databases">
        <title>Carnegiea gigantea Genome sequencing and assembly v2.</title>
        <authorList>
            <person name="Copetti D."/>
            <person name="Sanderson M.J."/>
            <person name="Burquez A."/>
            <person name="Wojciechowski M.F."/>
        </authorList>
    </citation>
    <scope>NUCLEOTIDE SEQUENCE</scope>
    <source>
        <strain evidence="2">SGP5-SGP5p</strain>
        <tissue evidence="2">Aerial part</tissue>
    </source>
</reference>
<dbReference type="AlphaFoldDB" id="A0A9Q1K247"/>
<dbReference type="PANTHER" id="PTHR31286">
    <property type="entry name" value="GLYCINE-RICH CELL WALL STRUCTURAL PROTEIN 1.8-LIKE"/>
    <property type="match status" value="1"/>
</dbReference>
<organism evidence="2 3">
    <name type="scientific">Carnegiea gigantea</name>
    <dbReference type="NCBI Taxonomy" id="171969"/>
    <lineage>
        <taxon>Eukaryota</taxon>
        <taxon>Viridiplantae</taxon>
        <taxon>Streptophyta</taxon>
        <taxon>Embryophyta</taxon>
        <taxon>Tracheophyta</taxon>
        <taxon>Spermatophyta</taxon>
        <taxon>Magnoliopsida</taxon>
        <taxon>eudicotyledons</taxon>
        <taxon>Gunneridae</taxon>
        <taxon>Pentapetalae</taxon>
        <taxon>Caryophyllales</taxon>
        <taxon>Cactineae</taxon>
        <taxon>Cactaceae</taxon>
        <taxon>Cactoideae</taxon>
        <taxon>Echinocereeae</taxon>
        <taxon>Carnegiea</taxon>
    </lineage>
</organism>
<evidence type="ECO:0000256" key="1">
    <source>
        <dbReference type="SAM" id="MobiDB-lite"/>
    </source>
</evidence>
<feature type="region of interest" description="Disordered" evidence="1">
    <location>
        <begin position="1"/>
        <end position="40"/>
    </location>
</feature>
<protein>
    <recommendedName>
        <fullName evidence="4">DUF4283 domain-containing protein</fullName>
    </recommendedName>
</protein>
<gene>
    <name evidence="2" type="ORF">Cgig2_026001</name>
</gene>
<dbReference type="OrthoDB" id="425619at2759"/>
<feature type="region of interest" description="Disordered" evidence="1">
    <location>
        <begin position="231"/>
        <end position="251"/>
    </location>
</feature>
<keyword evidence="3" id="KW-1185">Reference proteome</keyword>